<protein>
    <recommendedName>
        <fullName evidence="3">Peptidase M30</fullName>
    </recommendedName>
</protein>
<reference evidence="1 2" key="1">
    <citation type="submission" date="2024-09" db="EMBL/GenBank/DDBJ databases">
        <title>Laminarin stimulates single cell rates of sulfate reduction while oxygen inhibits transcriptomic activity in coastal marine sediment.</title>
        <authorList>
            <person name="Lindsay M."/>
            <person name="Orcutt B."/>
            <person name="Emerson D."/>
            <person name="Stepanauskas R."/>
            <person name="D'Angelo T."/>
        </authorList>
    </citation>
    <scope>NUCLEOTIDE SEQUENCE [LARGE SCALE GENOMIC DNA]</scope>
    <source>
        <strain evidence="1">SAG AM-311-K15</strain>
    </source>
</reference>
<proteinExistence type="predicted"/>
<evidence type="ECO:0000313" key="2">
    <source>
        <dbReference type="Proteomes" id="UP001594351"/>
    </source>
</evidence>
<evidence type="ECO:0008006" key="3">
    <source>
        <dbReference type="Google" id="ProtNLM"/>
    </source>
</evidence>
<dbReference type="Proteomes" id="UP001594351">
    <property type="component" value="Unassembled WGS sequence"/>
</dbReference>
<gene>
    <name evidence="1" type="ORF">ACFL27_28245</name>
</gene>
<evidence type="ECO:0000313" key="1">
    <source>
        <dbReference type="EMBL" id="MFC1854092.1"/>
    </source>
</evidence>
<comment type="caution">
    <text evidence="1">The sequence shown here is derived from an EMBL/GenBank/DDBJ whole genome shotgun (WGS) entry which is preliminary data.</text>
</comment>
<accession>A0ABV6Z6N2</accession>
<sequence length="485" mass="55026">MRKQALKMIVLIAGLGVGFTYLLGGCTEDEEPVLETFWCYDFKNEESYQIEAELKGTGTHCKLYLEQNTSSRIAITAEIIADICQNFDDIYQINRSCFGEEPNPGVDNDPQITLLLLDIRDNYDPDTYRAYVAGYFESFDCFTQEQLENAGFQDVKTNAREMFYMDVDPAIAGSNTFMSTLAHEFQHMINFNQKCILPQTYDPGEEIWLNEAMSELAPFLCGYGPKYSRVNLYLSDPDSYGLTTWSGVLEDYAQSMMWSMYVYDRLALNVISDMVKLPPDGIPRYGLEAVEYSLEKNVPLSEGITDFDDLYTEWNMTVLLDSLQIPIEPWHYHSIELHGEHDGYTLNGVTMSHGSKSVGQLDAWAHRFFSCTPATAVSFIPVNGSASAFFSGSDQSGLVWDMLPDQWYSVTHKGFAVARNPGNVFISEAGYYNWTSSIAPTQNRRQKSQHELINEIYELSGQPVPLDVGWKIQARFHQLALNKKL</sequence>
<name>A0ABV6Z6N2_UNCC1</name>
<organism evidence="1 2">
    <name type="scientific">candidate division CSSED10-310 bacterium</name>
    <dbReference type="NCBI Taxonomy" id="2855610"/>
    <lineage>
        <taxon>Bacteria</taxon>
        <taxon>Bacteria division CSSED10-310</taxon>
    </lineage>
</organism>
<dbReference type="PROSITE" id="PS51257">
    <property type="entry name" value="PROKAR_LIPOPROTEIN"/>
    <property type="match status" value="1"/>
</dbReference>
<keyword evidence="2" id="KW-1185">Reference proteome</keyword>
<dbReference type="EMBL" id="JBHPBY010000715">
    <property type="protein sequence ID" value="MFC1854092.1"/>
    <property type="molecule type" value="Genomic_DNA"/>
</dbReference>